<feature type="signal peptide" evidence="1">
    <location>
        <begin position="1"/>
        <end position="29"/>
    </location>
</feature>
<feature type="domain" description="Lipid/polyisoprenoid-binding YceI-like" evidence="2">
    <location>
        <begin position="32"/>
        <end position="197"/>
    </location>
</feature>
<dbReference type="FunCoup" id="A0A5C7EJY9">
    <property type="interactions" value="110"/>
</dbReference>
<evidence type="ECO:0000259" key="2">
    <source>
        <dbReference type="SMART" id="SM00867"/>
    </source>
</evidence>
<evidence type="ECO:0000256" key="1">
    <source>
        <dbReference type="SAM" id="SignalP"/>
    </source>
</evidence>
<keyword evidence="4" id="KW-1185">Reference proteome</keyword>
<feature type="chain" id="PRO_5022693803" evidence="1">
    <location>
        <begin position="30"/>
        <end position="201"/>
    </location>
</feature>
<dbReference type="AlphaFoldDB" id="A0A5C7EJY9"/>
<evidence type="ECO:0000313" key="4">
    <source>
        <dbReference type="Proteomes" id="UP000321201"/>
    </source>
</evidence>
<keyword evidence="1" id="KW-0732">Signal</keyword>
<dbReference type="InterPro" id="IPR036761">
    <property type="entry name" value="TTHA0802/YceI-like_sf"/>
</dbReference>
<dbReference type="SUPFAM" id="SSF101874">
    <property type="entry name" value="YceI-like"/>
    <property type="match status" value="1"/>
</dbReference>
<dbReference type="Gene3D" id="2.40.128.110">
    <property type="entry name" value="Lipid/polyisoprenoid-binding, YceI-like"/>
    <property type="match status" value="1"/>
</dbReference>
<protein>
    <submittedName>
        <fullName evidence="3">YceI family protein</fullName>
    </submittedName>
</protein>
<dbReference type="OrthoDB" id="9811006at2"/>
<evidence type="ECO:0000313" key="3">
    <source>
        <dbReference type="EMBL" id="TXF12838.1"/>
    </source>
</evidence>
<proteinExistence type="predicted"/>
<dbReference type="InterPro" id="IPR007372">
    <property type="entry name" value="Lipid/polyisoprenoid-bd_YceI"/>
</dbReference>
<dbReference type="SMART" id="SM00867">
    <property type="entry name" value="YceI"/>
    <property type="match status" value="1"/>
</dbReference>
<dbReference type="EMBL" id="VPFL01000004">
    <property type="protein sequence ID" value="TXF12838.1"/>
    <property type="molecule type" value="Genomic_DNA"/>
</dbReference>
<dbReference type="Pfam" id="PF04264">
    <property type="entry name" value="YceI"/>
    <property type="match status" value="1"/>
</dbReference>
<dbReference type="InParanoid" id="A0A5C7EJY9"/>
<organism evidence="3 4">
    <name type="scientific">Pelomicrobium methylotrophicum</name>
    <dbReference type="NCBI Taxonomy" id="2602750"/>
    <lineage>
        <taxon>Bacteria</taxon>
        <taxon>Pseudomonadati</taxon>
        <taxon>Pseudomonadota</taxon>
        <taxon>Hydrogenophilia</taxon>
        <taxon>Hydrogenophilia incertae sedis</taxon>
        <taxon>Pelomicrobium</taxon>
    </lineage>
</organism>
<sequence>MVDPGKGAVFFCRCAATALLLAVAGQGFAAESFRLDPQHTFVYFAVTHAGVSTLRGRFNIDKGRASLDTRTSMAEVEALIDTESVSTGTGVLDRLLREPEFFDTGSFPVARFVARATRFEDGMPREFEGWLTLRGRTRSLTLTAERFVCRDVKILVIRRYVCGGDLSAVVRRSDFGMDRFLDLVSDEVRLFISVEGIREDH</sequence>
<dbReference type="PANTHER" id="PTHR34406:SF2">
    <property type="entry name" value="PERIPLASMIC PROTEIN"/>
    <property type="match status" value="1"/>
</dbReference>
<dbReference type="Proteomes" id="UP000321201">
    <property type="component" value="Unassembled WGS sequence"/>
</dbReference>
<reference evidence="3 4" key="1">
    <citation type="submission" date="2019-08" db="EMBL/GenBank/DDBJ databases">
        <title>Pelomicrobium methylotrophicum gen. nov., sp. nov. a moderately thermophilic, facultatively anaerobic, lithoautotrophic and methylotrophic bacterium isolated from a terrestrial mud volcano.</title>
        <authorList>
            <person name="Slobodkina G.B."/>
            <person name="Merkel A.Y."/>
            <person name="Slobodkin A.I."/>
        </authorList>
    </citation>
    <scope>NUCLEOTIDE SEQUENCE [LARGE SCALE GENOMIC DNA]</scope>
    <source>
        <strain evidence="3 4">SM250</strain>
    </source>
</reference>
<accession>A0A5C7EJY9</accession>
<dbReference type="RefSeq" id="WP_147798919.1">
    <property type="nucleotide sequence ID" value="NZ_VPFL01000004.1"/>
</dbReference>
<comment type="caution">
    <text evidence="3">The sequence shown here is derived from an EMBL/GenBank/DDBJ whole genome shotgun (WGS) entry which is preliminary data.</text>
</comment>
<name>A0A5C7EJY9_9PROT</name>
<gene>
    <name evidence="3" type="ORF">FR698_04155</name>
</gene>
<dbReference type="PANTHER" id="PTHR34406">
    <property type="entry name" value="PROTEIN YCEI"/>
    <property type="match status" value="1"/>
</dbReference>